<evidence type="ECO:0000256" key="1">
    <source>
        <dbReference type="SAM" id="MobiDB-lite"/>
    </source>
</evidence>
<evidence type="ECO:0000313" key="4">
    <source>
        <dbReference type="Proteomes" id="UP001303046"/>
    </source>
</evidence>
<dbReference type="Proteomes" id="UP001303046">
    <property type="component" value="Unassembled WGS sequence"/>
</dbReference>
<feature type="region of interest" description="Disordered" evidence="1">
    <location>
        <begin position="203"/>
        <end position="234"/>
    </location>
</feature>
<evidence type="ECO:0000256" key="2">
    <source>
        <dbReference type="SAM" id="SignalP"/>
    </source>
</evidence>
<keyword evidence="4" id="KW-1185">Reference proteome</keyword>
<evidence type="ECO:0008006" key="5">
    <source>
        <dbReference type="Google" id="ProtNLM"/>
    </source>
</evidence>
<dbReference type="EMBL" id="JAVFWL010000004">
    <property type="protein sequence ID" value="KAK6752171.1"/>
    <property type="molecule type" value="Genomic_DNA"/>
</dbReference>
<feature type="compositionally biased region" description="Polar residues" evidence="1">
    <location>
        <begin position="210"/>
        <end position="230"/>
    </location>
</feature>
<gene>
    <name evidence="3" type="primary">Necator_chrIV.g16831</name>
    <name evidence="3" type="ORF">RB195_003533</name>
</gene>
<reference evidence="3 4" key="1">
    <citation type="submission" date="2023-08" db="EMBL/GenBank/DDBJ databases">
        <title>A Necator americanus chromosomal reference genome.</title>
        <authorList>
            <person name="Ilik V."/>
            <person name="Petrzelkova K.J."/>
            <person name="Pardy F."/>
            <person name="Fuh T."/>
            <person name="Niatou-Singa F.S."/>
            <person name="Gouil Q."/>
            <person name="Baker L."/>
            <person name="Ritchie M.E."/>
            <person name="Jex A.R."/>
            <person name="Gazzola D."/>
            <person name="Li H."/>
            <person name="Toshio Fujiwara R."/>
            <person name="Zhan B."/>
            <person name="Aroian R.V."/>
            <person name="Pafco B."/>
            <person name="Schwarz E.M."/>
        </authorList>
    </citation>
    <scope>NUCLEOTIDE SEQUENCE [LARGE SCALE GENOMIC DNA]</scope>
    <source>
        <strain evidence="3 4">Aroian</strain>
        <tissue evidence="3">Whole animal</tissue>
    </source>
</reference>
<proteinExistence type="predicted"/>
<sequence length="279" mass="31346">MPTATTSLLIIAVLTVIIFLVSSNSECIVDAAVYQRLIDSNKTLLHCVVSKYTKTSDSCTVSDLKEGYTQLTTTGCRIHNISLECYCSDRCPETELDELTNFYLANGETWERSCIESFVNSWKKTERTDPKIPSTILPVNVSDSTKTVTETSRKSSLLTTREATPQIDLTSEAMNTSYSNLTSEEEGRLFRKQLLESSSHSSSITLVAERTNTPTTVSRNAASRMSSSKQVPRAKKSIDDIPRFALLLIAVCMHDKREGYDMKVYFFRILERLTRISEE</sequence>
<feature type="signal peptide" evidence="2">
    <location>
        <begin position="1"/>
        <end position="23"/>
    </location>
</feature>
<evidence type="ECO:0000313" key="3">
    <source>
        <dbReference type="EMBL" id="KAK6752171.1"/>
    </source>
</evidence>
<organism evidence="3 4">
    <name type="scientific">Necator americanus</name>
    <name type="common">Human hookworm</name>
    <dbReference type="NCBI Taxonomy" id="51031"/>
    <lineage>
        <taxon>Eukaryota</taxon>
        <taxon>Metazoa</taxon>
        <taxon>Ecdysozoa</taxon>
        <taxon>Nematoda</taxon>
        <taxon>Chromadorea</taxon>
        <taxon>Rhabditida</taxon>
        <taxon>Rhabditina</taxon>
        <taxon>Rhabditomorpha</taxon>
        <taxon>Strongyloidea</taxon>
        <taxon>Ancylostomatidae</taxon>
        <taxon>Bunostominae</taxon>
        <taxon>Necator</taxon>
    </lineage>
</organism>
<name>A0ABR1DRT0_NECAM</name>
<feature type="chain" id="PRO_5046852789" description="Chondroitin proteoglycan 4 domain-containing protein" evidence="2">
    <location>
        <begin position="24"/>
        <end position="279"/>
    </location>
</feature>
<accession>A0ABR1DRT0</accession>
<comment type="caution">
    <text evidence="3">The sequence shown here is derived from an EMBL/GenBank/DDBJ whole genome shotgun (WGS) entry which is preliminary data.</text>
</comment>
<protein>
    <recommendedName>
        <fullName evidence="5">Chondroitin proteoglycan 4 domain-containing protein</fullName>
    </recommendedName>
</protein>
<keyword evidence="2" id="KW-0732">Signal</keyword>